<reference evidence="1 2" key="1">
    <citation type="submission" date="2018-02" db="EMBL/GenBank/DDBJ databases">
        <title>The genomes of Aspergillus section Nigri reveals drivers in fungal speciation.</title>
        <authorList>
            <consortium name="DOE Joint Genome Institute"/>
            <person name="Vesth T.C."/>
            <person name="Nybo J."/>
            <person name="Theobald S."/>
            <person name="Brandl J."/>
            <person name="Frisvad J.C."/>
            <person name="Nielsen K.F."/>
            <person name="Lyhne E.K."/>
            <person name="Kogle M.E."/>
            <person name="Kuo A."/>
            <person name="Riley R."/>
            <person name="Clum A."/>
            <person name="Nolan M."/>
            <person name="Lipzen A."/>
            <person name="Salamov A."/>
            <person name="Henrissat B."/>
            <person name="Wiebenga A."/>
            <person name="De vries R.P."/>
            <person name="Grigoriev I.V."/>
            <person name="Mortensen U.H."/>
            <person name="Andersen M.R."/>
            <person name="Baker S.E."/>
        </authorList>
    </citation>
    <scope>NUCLEOTIDE SEQUENCE [LARGE SCALE GENOMIC DNA]</scope>
    <source>
        <strain evidence="1 2">CBS 121057</strain>
    </source>
</reference>
<dbReference type="SUPFAM" id="SSF55729">
    <property type="entry name" value="Acyl-CoA N-acyltransferases (Nat)"/>
    <property type="match status" value="1"/>
</dbReference>
<proteinExistence type="predicted"/>
<dbReference type="Proteomes" id="UP000248423">
    <property type="component" value="Unassembled WGS sequence"/>
</dbReference>
<dbReference type="InterPro" id="IPR016181">
    <property type="entry name" value="Acyl_CoA_acyltransferase"/>
</dbReference>
<evidence type="ECO:0000313" key="1">
    <source>
        <dbReference type="EMBL" id="PYI01569.1"/>
    </source>
</evidence>
<dbReference type="STRING" id="1448318.A0A319EL96"/>
<accession>A0A319EL96</accession>
<dbReference type="AlphaFoldDB" id="A0A319EL96"/>
<organism evidence="1 2">
    <name type="scientific">Aspergillus sclerotiicarbonarius (strain CBS 121057 / IBT 28362)</name>
    <dbReference type="NCBI Taxonomy" id="1448318"/>
    <lineage>
        <taxon>Eukaryota</taxon>
        <taxon>Fungi</taxon>
        <taxon>Dikarya</taxon>
        <taxon>Ascomycota</taxon>
        <taxon>Pezizomycotina</taxon>
        <taxon>Eurotiomycetes</taxon>
        <taxon>Eurotiomycetidae</taxon>
        <taxon>Eurotiales</taxon>
        <taxon>Aspergillaceae</taxon>
        <taxon>Aspergillus</taxon>
        <taxon>Aspergillus subgen. Circumdati</taxon>
    </lineage>
</organism>
<sequence>MDTGSSACRRIQKRSKNQKVISSDAKAAAIRVSDPICSAATAATTDFIAPVPDTPLKLKFAPIDDVPELTQVWYNAFSPSMLKVWPDTPDVREWWESANRHDMLHKLREKYLKLIDPNNQGRIAAYAKWSLETTEGRGPRLLKALTIWYLTFLVNLDMLATYTDYRRKGAARLLLE</sequence>
<dbReference type="OrthoDB" id="2115692at2759"/>
<protein>
    <recommendedName>
        <fullName evidence="3">N-acetyltransferase domain-containing protein</fullName>
    </recommendedName>
</protein>
<dbReference type="EMBL" id="KZ826412">
    <property type="protein sequence ID" value="PYI01569.1"/>
    <property type="molecule type" value="Genomic_DNA"/>
</dbReference>
<gene>
    <name evidence="1" type="ORF">BO78DRAFT_433543</name>
</gene>
<keyword evidence="2" id="KW-1185">Reference proteome</keyword>
<name>A0A319EL96_ASPSB</name>
<evidence type="ECO:0000313" key="2">
    <source>
        <dbReference type="Proteomes" id="UP000248423"/>
    </source>
</evidence>
<dbReference type="VEuPathDB" id="FungiDB:BO78DRAFT_433543"/>
<evidence type="ECO:0008006" key="3">
    <source>
        <dbReference type="Google" id="ProtNLM"/>
    </source>
</evidence>